<keyword evidence="4" id="KW-1185">Reference proteome</keyword>
<dbReference type="InterPro" id="IPR050706">
    <property type="entry name" value="Cyclic-di-GMP_PDE-like"/>
</dbReference>
<dbReference type="SMART" id="SM00267">
    <property type="entry name" value="GGDEF"/>
    <property type="match status" value="1"/>
</dbReference>
<proteinExistence type="predicted"/>
<dbReference type="Pfam" id="PF08495">
    <property type="entry name" value="FIST"/>
    <property type="match status" value="1"/>
</dbReference>
<evidence type="ECO:0000313" key="3">
    <source>
        <dbReference type="EMBL" id="QOP40648.1"/>
    </source>
</evidence>
<dbReference type="InterPro" id="IPR013702">
    <property type="entry name" value="FIST_domain_N"/>
</dbReference>
<evidence type="ECO:0000313" key="4">
    <source>
        <dbReference type="Proteomes" id="UP000593910"/>
    </source>
</evidence>
<feature type="domain" description="EAL" evidence="1">
    <location>
        <begin position="597"/>
        <end position="834"/>
    </location>
</feature>
<dbReference type="InterPro" id="IPR043128">
    <property type="entry name" value="Rev_trsase/Diguanyl_cyclase"/>
</dbReference>
<evidence type="ECO:0000259" key="1">
    <source>
        <dbReference type="PROSITE" id="PS50883"/>
    </source>
</evidence>
<dbReference type="CDD" id="cd01949">
    <property type="entry name" value="GGDEF"/>
    <property type="match status" value="1"/>
</dbReference>
<dbReference type="Pfam" id="PF00563">
    <property type="entry name" value="EAL"/>
    <property type="match status" value="1"/>
</dbReference>
<organism evidence="3 4">
    <name type="scientific">Sulfurimonas marina</name>
    <dbReference type="NCBI Taxonomy" id="2590551"/>
    <lineage>
        <taxon>Bacteria</taxon>
        <taxon>Pseudomonadati</taxon>
        <taxon>Campylobacterota</taxon>
        <taxon>Epsilonproteobacteria</taxon>
        <taxon>Campylobacterales</taxon>
        <taxon>Sulfurimonadaceae</taxon>
        <taxon>Sulfurimonas</taxon>
    </lineage>
</organism>
<dbReference type="GO" id="GO:0071111">
    <property type="term" value="F:cyclic-guanylate-specific phosphodiesterase activity"/>
    <property type="evidence" value="ECO:0007669"/>
    <property type="project" value="InterPro"/>
</dbReference>
<dbReference type="InterPro" id="IPR000160">
    <property type="entry name" value="GGDEF_dom"/>
</dbReference>
<dbReference type="SMART" id="SM01204">
    <property type="entry name" value="FIST_C"/>
    <property type="match status" value="1"/>
</dbReference>
<dbReference type="SMART" id="SM00052">
    <property type="entry name" value="EAL"/>
    <property type="match status" value="1"/>
</dbReference>
<dbReference type="EMBL" id="CP041165">
    <property type="protein sequence ID" value="QOP40648.1"/>
    <property type="molecule type" value="Genomic_DNA"/>
</dbReference>
<reference evidence="3 4" key="1">
    <citation type="submission" date="2019-06" db="EMBL/GenBank/DDBJ databases">
        <title>Sulfurimonas gotlandica sp. nov., a chemoautotrophic and psychrotolerant epsilonproteobacterium isolated from a pelagic redoxcline, and an emended description of the genus Sulfurimonas.</title>
        <authorList>
            <person name="Wang S."/>
            <person name="Jiang L."/>
            <person name="Shao Z."/>
        </authorList>
    </citation>
    <scope>NUCLEOTIDE SEQUENCE [LARGE SCALE GENOMIC DNA]</scope>
    <source>
        <strain evidence="3 4">B2</strain>
    </source>
</reference>
<dbReference type="InterPro" id="IPR035919">
    <property type="entry name" value="EAL_sf"/>
</dbReference>
<dbReference type="PROSITE" id="PS50887">
    <property type="entry name" value="GGDEF"/>
    <property type="match status" value="1"/>
</dbReference>
<gene>
    <name evidence="3" type="ORF">FJR03_02375</name>
</gene>
<dbReference type="Pfam" id="PF00990">
    <property type="entry name" value="GGDEF"/>
    <property type="match status" value="1"/>
</dbReference>
<evidence type="ECO:0000259" key="2">
    <source>
        <dbReference type="PROSITE" id="PS50887"/>
    </source>
</evidence>
<dbReference type="SUPFAM" id="SSF55073">
    <property type="entry name" value="Nucleotide cyclase"/>
    <property type="match status" value="1"/>
</dbReference>
<dbReference type="KEGG" id="smax:FJR03_02375"/>
<sequence>MKNINLPFSTIEELESFINDNSIKDTKQLLIQLFCGDTDLQFIKSVQKYIQEKLPSCVLIGTTTDGVIDSSRVYYKSKSVASFSIFESTKLQAKLIKYSECEHCVYEAGKLLASSVQDKDLKALICFADGINTNGEDFVKGIEEVVPNAVLAGGLSGDNGELKKTYVFDNYEIINSGAVGVGLINPTLNVATSYLFDWKPIGKKMRVTKAVNNRVYELDGLPIVDVYAKYMGQELANKLPQIGIEFPLVFEKEGMSLGRAPLAKHDDGSLTFAGNIDEYDMVSFGVGDIDAILNNGTYAIHSFANQNLCQSEAVFIYSCMARRRFLENYIRHELETLSQLGNSSGFFTYGEFFHFQDKNQLLNETMTFITLSETCQKIDHHVILKDESFNRSEIITTQHVLANLANTVSNELADLNEHLEQRVRENSAYIFQQAYINQLTGLPNRISLINALEKHIGKVLLLINVDDFTTINDFYGYQVGDEVLKKIGEVLQHFAHEHNSRAYKLPSDEFAMILDVKNHKTIIEKNIKQLISEIESKEYFFNEHHIHIGVTIAGAIINTNKTGLVNADMTLKLAKNKGKNFMLFNEDLKLAQQYEYNVKMASLIKNALADGNVIPYFQPIIDVHTLEIRKYEALVRLKKPDGSILLPCQFLDISRKIRLYEKITLTMIEQTFSFFSKNELKFSINLDFSDIANAKIKKFLFEKIKEYDIAQQLTIEILETQEFQDVQTVLDFVDEVYAHNAKIAIDDFGSGYANFEYITNIRSDFMKIDGSLIKNIDKDRNARIITETIIGFAKKLNKKIVAEFVHSKEVFDVVKELGVDYVQGYYLGVPKESI</sequence>
<protein>
    <submittedName>
        <fullName evidence="3">EAL domain-containing protein</fullName>
    </submittedName>
</protein>
<dbReference type="PROSITE" id="PS50883">
    <property type="entry name" value="EAL"/>
    <property type="match status" value="1"/>
</dbReference>
<dbReference type="SUPFAM" id="SSF141868">
    <property type="entry name" value="EAL domain-like"/>
    <property type="match status" value="1"/>
</dbReference>
<accession>A0A7M1AVN3</accession>
<dbReference type="SMART" id="SM00897">
    <property type="entry name" value="FIST"/>
    <property type="match status" value="1"/>
</dbReference>
<dbReference type="Proteomes" id="UP000593910">
    <property type="component" value="Chromosome"/>
</dbReference>
<dbReference type="PANTHER" id="PTHR33121">
    <property type="entry name" value="CYCLIC DI-GMP PHOSPHODIESTERASE PDEF"/>
    <property type="match status" value="1"/>
</dbReference>
<dbReference type="CDD" id="cd01948">
    <property type="entry name" value="EAL"/>
    <property type="match status" value="1"/>
</dbReference>
<dbReference type="InterPro" id="IPR019494">
    <property type="entry name" value="FIST_C"/>
</dbReference>
<dbReference type="InterPro" id="IPR029787">
    <property type="entry name" value="Nucleotide_cyclase"/>
</dbReference>
<dbReference type="Pfam" id="PF10442">
    <property type="entry name" value="FIST_C"/>
    <property type="match status" value="1"/>
</dbReference>
<dbReference type="InterPro" id="IPR001633">
    <property type="entry name" value="EAL_dom"/>
</dbReference>
<dbReference type="Gene3D" id="3.20.20.450">
    <property type="entry name" value="EAL domain"/>
    <property type="match status" value="1"/>
</dbReference>
<dbReference type="Gene3D" id="3.30.70.270">
    <property type="match status" value="1"/>
</dbReference>
<dbReference type="RefSeq" id="WP_193114070.1">
    <property type="nucleotide sequence ID" value="NZ_CP041165.1"/>
</dbReference>
<dbReference type="PANTHER" id="PTHR33121:SF79">
    <property type="entry name" value="CYCLIC DI-GMP PHOSPHODIESTERASE PDED-RELATED"/>
    <property type="match status" value="1"/>
</dbReference>
<name>A0A7M1AVN3_9BACT</name>
<dbReference type="AlphaFoldDB" id="A0A7M1AVN3"/>
<dbReference type="NCBIfam" id="TIGR00254">
    <property type="entry name" value="GGDEF"/>
    <property type="match status" value="1"/>
</dbReference>
<feature type="domain" description="GGDEF" evidence="2">
    <location>
        <begin position="456"/>
        <end position="587"/>
    </location>
</feature>